<organism evidence="1 2">
    <name type="scientific">Buttiauxella agrestis ATCC 33320</name>
    <dbReference type="NCBI Taxonomy" id="1006004"/>
    <lineage>
        <taxon>Bacteria</taxon>
        <taxon>Pseudomonadati</taxon>
        <taxon>Pseudomonadota</taxon>
        <taxon>Gammaproteobacteria</taxon>
        <taxon>Enterobacterales</taxon>
        <taxon>Enterobacteriaceae</taxon>
        <taxon>Buttiauxella</taxon>
    </lineage>
</organism>
<evidence type="ECO:0000313" key="2">
    <source>
        <dbReference type="Proteomes" id="UP000028653"/>
    </source>
</evidence>
<dbReference type="AlphaFoldDB" id="A0A085GCK3"/>
<dbReference type="Proteomes" id="UP000028653">
    <property type="component" value="Unassembled WGS sequence"/>
</dbReference>
<evidence type="ECO:0000313" key="1">
    <source>
        <dbReference type="EMBL" id="KFC81448.1"/>
    </source>
</evidence>
<gene>
    <name evidence="1" type="ORF">GBAG_2232</name>
</gene>
<comment type="caution">
    <text evidence="1">The sequence shown here is derived from an EMBL/GenBank/DDBJ whole genome shotgun (WGS) entry which is preliminary data.</text>
</comment>
<name>A0A085GCK3_9ENTR</name>
<reference evidence="1 2" key="1">
    <citation type="submission" date="2014-05" db="EMBL/GenBank/DDBJ databases">
        <title>ATOL: Assembling a taxonomically balanced genome-scale reconstruction of the evolutionary history of the Enterobacteriaceae.</title>
        <authorList>
            <person name="Plunkett G.III."/>
            <person name="Neeno-Eckwall E.C."/>
            <person name="Glasner J.D."/>
            <person name="Perna N.T."/>
        </authorList>
    </citation>
    <scope>NUCLEOTIDE SEQUENCE [LARGE SCALE GENOMIC DNA]</scope>
    <source>
        <strain evidence="1 2">ATCC 33320</strain>
    </source>
</reference>
<sequence>MFFRSPERLVISAAAVNGERLVNGTFSVSAETYPQRCV</sequence>
<keyword evidence="2" id="KW-1185">Reference proteome</keyword>
<accession>A0A085GCK3</accession>
<proteinExistence type="predicted"/>
<protein>
    <submittedName>
        <fullName evidence="1">Uncharacterized protein</fullName>
    </submittedName>
</protein>
<dbReference type="STRING" id="1006004.GBAG_2232"/>
<dbReference type="EMBL" id="JMPI01000030">
    <property type="protein sequence ID" value="KFC81448.1"/>
    <property type="molecule type" value="Genomic_DNA"/>
</dbReference>